<dbReference type="InterPro" id="IPR000182">
    <property type="entry name" value="GNAT_dom"/>
</dbReference>
<reference evidence="4" key="1">
    <citation type="submission" date="2016-09" db="EMBL/GenBank/DDBJ databases">
        <title>Complete Genome Sequence of Brevibacterium aurantiacum SMQ-1335.</title>
        <authorList>
            <person name="de Melo A.G."/>
            <person name="Labrie S.J."/>
            <person name="Dumaresq J."/>
            <person name="Roberts R.J."/>
            <person name="Tremblay D.M."/>
            <person name="Moineau S."/>
        </authorList>
    </citation>
    <scope>NUCLEOTIDE SEQUENCE</scope>
    <source>
        <strain evidence="4">SMQ-1335</strain>
    </source>
</reference>
<dbReference type="Proteomes" id="UP000218377">
    <property type="component" value="Unassembled WGS sequence"/>
</dbReference>
<dbReference type="Gene3D" id="3.40.630.30">
    <property type="match status" value="1"/>
</dbReference>
<dbReference type="Proteomes" id="UP000234300">
    <property type="component" value="Unassembled WGS sequence"/>
</dbReference>
<proteinExistence type="predicted"/>
<dbReference type="Proteomes" id="UP000094793">
    <property type="component" value="Chromosome"/>
</dbReference>
<dbReference type="PANTHER" id="PTHR43877:SF2">
    <property type="entry name" value="AMINOALKYLPHOSPHONATE N-ACETYLTRANSFERASE-RELATED"/>
    <property type="match status" value="1"/>
</dbReference>
<evidence type="ECO:0000313" key="19">
    <source>
        <dbReference type="Proteomes" id="UP000283000"/>
    </source>
</evidence>
<dbReference type="EMBL" id="CP025330">
    <property type="protein sequence ID" value="AZT94595.1"/>
    <property type="molecule type" value="Genomic_DNA"/>
</dbReference>
<dbReference type="eggNOG" id="COG0456">
    <property type="taxonomic scope" value="Bacteria"/>
</dbReference>
<dbReference type="EMBL" id="NRGQ01000018">
    <property type="protein sequence ID" value="PCC42488.1"/>
    <property type="molecule type" value="Genomic_DNA"/>
</dbReference>
<evidence type="ECO:0000259" key="3">
    <source>
        <dbReference type="PROSITE" id="PS51186"/>
    </source>
</evidence>
<dbReference type="EMBL" id="CP017150">
    <property type="protein sequence ID" value="AOP54894.1"/>
    <property type="molecule type" value="Genomic_DNA"/>
</dbReference>
<evidence type="ECO:0000313" key="15">
    <source>
        <dbReference type="Proteomes" id="UP000217881"/>
    </source>
</evidence>
<evidence type="ECO:0000313" key="5">
    <source>
        <dbReference type="EMBL" id="AZT94595.1"/>
    </source>
</evidence>
<dbReference type="RefSeq" id="WP_069600831.1">
    <property type="nucleotide sequence ID" value="NZ_CP017150.1"/>
</dbReference>
<dbReference type="CDD" id="cd04301">
    <property type="entry name" value="NAT_SF"/>
    <property type="match status" value="1"/>
</dbReference>
<protein>
    <submittedName>
        <fullName evidence="4">Histone acetyltransferase HPA2-related acetyltransferase</fullName>
    </submittedName>
    <submittedName>
        <fullName evidence="5">N-acetyltransferase</fullName>
    </submittedName>
    <submittedName>
        <fullName evidence="11">Ribosomal protein S18 acetylase RimI</fullName>
    </submittedName>
</protein>
<dbReference type="KEGG" id="blin:BLSMQ_3192"/>
<dbReference type="GO" id="GO:0016747">
    <property type="term" value="F:acyltransferase activity, transferring groups other than amino-acyl groups"/>
    <property type="evidence" value="ECO:0007669"/>
    <property type="project" value="InterPro"/>
</dbReference>
<dbReference type="PROSITE" id="PS51186">
    <property type="entry name" value="GNAT"/>
    <property type="match status" value="1"/>
</dbReference>
<gene>
    <name evidence="11" type="ORF">BAURA86_00721</name>
    <name evidence="4" type="ORF">BLSMQ_3192</name>
    <name evidence="10" type="ORF">CIK59_09455</name>
    <name evidence="9" type="ORF">CIK62_02215</name>
    <name evidence="8" type="ORF">CIK64_17035</name>
    <name evidence="7" type="ORF">CIK65_12210</name>
    <name evidence="6" type="ORF">CIK79_04570</name>
    <name evidence="5" type="ORF">CXR23_16770</name>
</gene>
<evidence type="ECO:0000256" key="2">
    <source>
        <dbReference type="ARBA" id="ARBA00023315"/>
    </source>
</evidence>
<evidence type="ECO:0000256" key="1">
    <source>
        <dbReference type="ARBA" id="ARBA00022679"/>
    </source>
</evidence>
<evidence type="ECO:0000313" key="17">
    <source>
        <dbReference type="Proteomes" id="UP000218620"/>
    </source>
</evidence>
<evidence type="ECO:0000313" key="13">
    <source>
        <dbReference type="Proteomes" id="UP000217564"/>
    </source>
</evidence>
<dbReference type="InterPro" id="IPR016181">
    <property type="entry name" value="Acyl_CoA_acyltransferase"/>
</dbReference>
<dbReference type="GO" id="GO:0005840">
    <property type="term" value="C:ribosome"/>
    <property type="evidence" value="ECO:0007669"/>
    <property type="project" value="UniProtKB-KW"/>
</dbReference>
<dbReference type="AlphaFoldDB" id="A0A1D7W7E0"/>
<keyword evidence="11" id="KW-0687">Ribonucleoprotein</keyword>
<evidence type="ECO:0000313" key="10">
    <source>
        <dbReference type="EMBL" id="PCC53987.1"/>
    </source>
</evidence>
<evidence type="ECO:0000313" key="8">
    <source>
        <dbReference type="EMBL" id="PCC45268.1"/>
    </source>
</evidence>
<dbReference type="Proteomes" id="UP000283000">
    <property type="component" value="Chromosome"/>
</dbReference>
<dbReference type="Proteomes" id="UP000217881">
    <property type="component" value="Unassembled WGS sequence"/>
</dbReference>
<reference evidence="13 14" key="3">
    <citation type="journal article" date="2017" name="Elife">
        <title>Extensive horizontal gene transfer in cheese-associated bacteria.</title>
        <authorList>
            <person name="Bonham K.S."/>
            <person name="Wolfe B.E."/>
            <person name="Dutton R.J."/>
        </authorList>
    </citation>
    <scope>NUCLEOTIDE SEQUENCE [LARGE SCALE GENOMIC DNA]</scope>
    <source>
        <strain evidence="10 15">738_8</strain>
        <strain evidence="9 14">900_6</strain>
        <strain evidence="8 13">947_7</strain>
        <strain evidence="7 17">962_8</strain>
        <strain evidence="6 16">JB5</strain>
    </source>
</reference>
<evidence type="ECO:0000313" key="11">
    <source>
        <dbReference type="EMBL" id="SMX76342.1"/>
    </source>
</evidence>
<dbReference type="PATRIC" id="fig|1703.10.peg.3300"/>
<evidence type="ECO:0000313" key="16">
    <source>
        <dbReference type="Proteomes" id="UP000218377"/>
    </source>
</evidence>
<dbReference type="EMBL" id="NRHA01000011">
    <property type="protein sequence ID" value="PCC53987.1"/>
    <property type="molecule type" value="Genomic_DNA"/>
</dbReference>
<dbReference type="OrthoDB" id="119501at2"/>
<dbReference type="Proteomes" id="UP000217720">
    <property type="component" value="Unassembled WGS sequence"/>
</dbReference>
<keyword evidence="11" id="KW-0689">Ribosomal protein</keyword>
<dbReference type="EMBL" id="NRGP01000028">
    <property type="protein sequence ID" value="PCC45268.1"/>
    <property type="molecule type" value="Genomic_DNA"/>
</dbReference>
<dbReference type="EMBL" id="FXZI01000002">
    <property type="protein sequence ID" value="SMX76342.1"/>
    <property type="molecule type" value="Genomic_DNA"/>
</dbReference>
<dbReference type="InterPro" id="IPR050832">
    <property type="entry name" value="Bact_Acetyltransf"/>
</dbReference>
<keyword evidence="1 4" id="KW-0808">Transferase</keyword>
<evidence type="ECO:0000313" key="4">
    <source>
        <dbReference type="EMBL" id="AOP54894.1"/>
    </source>
</evidence>
<organism evidence="4 12">
    <name type="scientific">Brevibacterium aurantiacum</name>
    <dbReference type="NCBI Taxonomy" id="273384"/>
    <lineage>
        <taxon>Bacteria</taxon>
        <taxon>Bacillati</taxon>
        <taxon>Actinomycetota</taxon>
        <taxon>Actinomycetes</taxon>
        <taxon>Micrococcales</taxon>
        <taxon>Brevibacteriaceae</taxon>
        <taxon>Brevibacterium</taxon>
    </lineage>
</organism>
<dbReference type="Pfam" id="PF00583">
    <property type="entry name" value="Acetyltransf_1"/>
    <property type="match status" value="1"/>
</dbReference>
<accession>A0A2H1IMY6</accession>
<sequence>MSTHAPATMVDAHTLILNETGFDVSELGPDDIDDYVALVASAYRGEPSKQGWTTEADLLSGQRLDADMAREMLAESDSSMILVRSAEGLAVGSVYLREPVDGTAYLGVLAVSPEGQGQGVGSALMNLAEAWVAERWNARWLRMSVINKRAELIAYYERRGYERTGEIEPFPYGDDRFGVPLVDDLEFVVLVKELR</sequence>
<reference evidence="12" key="2">
    <citation type="submission" date="2016-09" db="EMBL/GenBank/DDBJ databases">
        <title>Complete Genome Sequence of Brevibacterium linens SMQ-1335.</title>
        <authorList>
            <person name="de Melo A.G."/>
            <person name="Labrie S.J."/>
            <person name="Dumaresq J."/>
            <person name="Roberts R.J."/>
            <person name="Tremblay D.M."/>
            <person name="Moineau S."/>
        </authorList>
    </citation>
    <scope>NUCLEOTIDE SEQUENCE [LARGE SCALE GENOMIC DNA]</scope>
    <source>
        <strain evidence="12">SMQ-1335</strain>
    </source>
</reference>
<reference evidence="5 19" key="6">
    <citation type="submission" date="2019-01" db="EMBL/GenBank/DDBJ databases">
        <title>Comparative genomic analysis of Brevibacterium aurantiacum sheds light on its evolution and its adaptation to smear-ripened cheeses.</title>
        <authorList>
            <person name="Moineau S."/>
        </authorList>
    </citation>
    <scope>NUCLEOTIDE SEQUENCE [LARGE SCALE GENOMIC DNA]</scope>
    <source>
        <strain evidence="5 19">SMQ-1417</strain>
    </source>
</reference>
<evidence type="ECO:0000313" key="9">
    <source>
        <dbReference type="EMBL" id="PCC51351.1"/>
    </source>
</evidence>
<dbReference type="PANTHER" id="PTHR43877">
    <property type="entry name" value="AMINOALKYLPHOSPHONATE N-ACETYLTRANSFERASE-RELATED-RELATED"/>
    <property type="match status" value="1"/>
</dbReference>
<feature type="domain" description="N-acetyltransferase" evidence="3">
    <location>
        <begin position="22"/>
        <end position="186"/>
    </location>
</feature>
<dbReference type="Proteomes" id="UP000218620">
    <property type="component" value="Unassembled WGS sequence"/>
</dbReference>
<evidence type="ECO:0000313" key="18">
    <source>
        <dbReference type="Proteomes" id="UP000234300"/>
    </source>
</evidence>
<evidence type="ECO:0000313" key="12">
    <source>
        <dbReference type="Proteomes" id="UP000094793"/>
    </source>
</evidence>
<dbReference type="SUPFAM" id="SSF55729">
    <property type="entry name" value="Acyl-CoA N-acyltransferases (Nat)"/>
    <property type="match status" value="1"/>
</dbReference>
<accession>A0A1D7W7E0</accession>
<evidence type="ECO:0000313" key="6">
    <source>
        <dbReference type="EMBL" id="PCC17626.1"/>
    </source>
</evidence>
<name>A0A1D7W7E0_BREAU</name>
<reference evidence="5 19" key="5">
    <citation type="submission" date="2017-12" db="EMBL/GenBank/DDBJ databases">
        <authorList>
            <person name="Levesque S."/>
        </authorList>
    </citation>
    <scope>NUCLEOTIDE SEQUENCE [LARGE SCALE GENOMIC DNA]</scope>
    <source>
        <strain evidence="5 19">SMQ-1417</strain>
    </source>
</reference>
<dbReference type="Proteomes" id="UP000217564">
    <property type="component" value="Unassembled WGS sequence"/>
</dbReference>
<accession>A0A2A3ZR23</accession>
<dbReference type="EMBL" id="NRGX01000001">
    <property type="protein sequence ID" value="PCC17626.1"/>
    <property type="molecule type" value="Genomic_DNA"/>
</dbReference>
<evidence type="ECO:0000313" key="14">
    <source>
        <dbReference type="Proteomes" id="UP000217720"/>
    </source>
</evidence>
<reference evidence="11 18" key="4">
    <citation type="submission" date="2017-03" db="EMBL/GenBank/DDBJ databases">
        <authorList>
            <person name="Afonso C.L."/>
            <person name="Miller P.J."/>
            <person name="Scott M.A."/>
            <person name="Spackman E."/>
            <person name="Goraichik I."/>
            <person name="Dimitrov K.M."/>
            <person name="Suarez D.L."/>
            <person name="Swayne D.E."/>
        </authorList>
    </citation>
    <scope>NUCLEOTIDE SEQUENCE [LARGE SCALE GENOMIC DNA]</scope>
    <source>
        <strain evidence="11">8</strain>
        <strain evidence="18">8(6)</strain>
    </source>
</reference>
<evidence type="ECO:0000313" key="7">
    <source>
        <dbReference type="EMBL" id="PCC42488.1"/>
    </source>
</evidence>
<keyword evidence="2" id="KW-0012">Acyltransferase</keyword>
<dbReference type="EMBL" id="NRGO01000004">
    <property type="protein sequence ID" value="PCC51351.1"/>
    <property type="molecule type" value="Genomic_DNA"/>
</dbReference>